<dbReference type="OrthoDB" id="1376295at2"/>
<keyword evidence="2" id="KW-1185">Reference proteome</keyword>
<dbReference type="AlphaFoldDB" id="A0A3P3W8W6"/>
<protein>
    <submittedName>
        <fullName evidence="1">Uncharacterized protein</fullName>
    </submittedName>
</protein>
<sequence>MLKKLPFIFFILLFTMCKSKKNVTDSTKVEEKEKVEKIYYTEQTKNDFRAVSEKVQKKFLKDYKADTPEYAILFFTKGFNGEKIEVKNEEEIIFVDGVTTDKTTGLAKNMRIKVTLDTEIYDRATKKKIYVKSNKVGKHKFIYIMKDTDGEQPYKITYSDKLRPAK</sequence>
<proteinExistence type="predicted"/>
<evidence type="ECO:0000313" key="1">
    <source>
        <dbReference type="EMBL" id="RRJ91602.1"/>
    </source>
</evidence>
<evidence type="ECO:0000313" key="2">
    <source>
        <dbReference type="Proteomes" id="UP000275719"/>
    </source>
</evidence>
<organism evidence="1 2">
    <name type="scientific">Paenimyroides tangerinum</name>
    <dbReference type="NCBI Taxonomy" id="2488728"/>
    <lineage>
        <taxon>Bacteria</taxon>
        <taxon>Pseudomonadati</taxon>
        <taxon>Bacteroidota</taxon>
        <taxon>Flavobacteriia</taxon>
        <taxon>Flavobacteriales</taxon>
        <taxon>Flavobacteriaceae</taxon>
        <taxon>Paenimyroides</taxon>
    </lineage>
</organism>
<dbReference type="RefSeq" id="WP_125018164.1">
    <property type="nucleotide sequence ID" value="NZ_RQVQ01000009.1"/>
</dbReference>
<reference evidence="1 2" key="1">
    <citation type="submission" date="2018-11" db="EMBL/GenBank/DDBJ databases">
        <title>Flavobacterium sp. nov., YIM 102701-2 draft genome.</title>
        <authorList>
            <person name="Li G."/>
            <person name="Jiang Y."/>
        </authorList>
    </citation>
    <scope>NUCLEOTIDE SEQUENCE [LARGE SCALE GENOMIC DNA]</scope>
    <source>
        <strain evidence="1 2">YIM 102701-2</strain>
    </source>
</reference>
<dbReference type="EMBL" id="RQVQ01000009">
    <property type="protein sequence ID" value="RRJ91602.1"/>
    <property type="molecule type" value="Genomic_DNA"/>
</dbReference>
<comment type="caution">
    <text evidence="1">The sequence shown here is derived from an EMBL/GenBank/DDBJ whole genome shotgun (WGS) entry which is preliminary data.</text>
</comment>
<accession>A0A3P3W8W6</accession>
<name>A0A3P3W8W6_9FLAO</name>
<gene>
    <name evidence="1" type="ORF">EG240_05225</name>
</gene>
<dbReference type="Proteomes" id="UP000275719">
    <property type="component" value="Unassembled WGS sequence"/>
</dbReference>